<dbReference type="EMBL" id="JABSTQ010009876">
    <property type="protein sequence ID" value="KAG0425205.1"/>
    <property type="molecule type" value="Genomic_DNA"/>
</dbReference>
<reference evidence="1 2" key="1">
    <citation type="journal article" date="2020" name="Cell">
        <title>Large-Scale Comparative Analyses of Tick Genomes Elucidate Their Genetic Diversity and Vector Capacities.</title>
        <authorList>
            <consortium name="Tick Genome and Microbiome Consortium (TIGMIC)"/>
            <person name="Jia N."/>
            <person name="Wang J."/>
            <person name="Shi W."/>
            <person name="Du L."/>
            <person name="Sun Y."/>
            <person name="Zhan W."/>
            <person name="Jiang J.F."/>
            <person name="Wang Q."/>
            <person name="Zhang B."/>
            <person name="Ji P."/>
            <person name="Bell-Sakyi L."/>
            <person name="Cui X.M."/>
            <person name="Yuan T.T."/>
            <person name="Jiang B.G."/>
            <person name="Yang W.F."/>
            <person name="Lam T.T."/>
            <person name="Chang Q.C."/>
            <person name="Ding S.J."/>
            <person name="Wang X.J."/>
            <person name="Zhu J.G."/>
            <person name="Ruan X.D."/>
            <person name="Zhao L."/>
            <person name="Wei J.T."/>
            <person name="Ye R.Z."/>
            <person name="Que T.C."/>
            <person name="Du C.H."/>
            <person name="Zhou Y.H."/>
            <person name="Cheng J.X."/>
            <person name="Dai P.F."/>
            <person name="Guo W.B."/>
            <person name="Han X.H."/>
            <person name="Huang E.J."/>
            <person name="Li L.F."/>
            <person name="Wei W."/>
            <person name="Gao Y.C."/>
            <person name="Liu J.Z."/>
            <person name="Shao H.Z."/>
            <person name="Wang X."/>
            <person name="Wang C.C."/>
            <person name="Yang T.C."/>
            <person name="Huo Q.B."/>
            <person name="Li W."/>
            <person name="Chen H.Y."/>
            <person name="Chen S.E."/>
            <person name="Zhou L.G."/>
            <person name="Ni X.B."/>
            <person name="Tian J.H."/>
            <person name="Sheng Y."/>
            <person name="Liu T."/>
            <person name="Pan Y.S."/>
            <person name="Xia L.Y."/>
            <person name="Li J."/>
            <person name="Zhao F."/>
            <person name="Cao W.C."/>
        </authorList>
    </citation>
    <scope>NUCLEOTIDE SEQUENCE [LARGE SCALE GENOMIC DNA]</scope>
    <source>
        <strain evidence="1">Iper-2018</strain>
    </source>
</reference>
<organism evidence="1 2">
    <name type="scientific">Ixodes persulcatus</name>
    <name type="common">Taiga tick</name>
    <dbReference type="NCBI Taxonomy" id="34615"/>
    <lineage>
        <taxon>Eukaryota</taxon>
        <taxon>Metazoa</taxon>
        <taxon>Ecdysozoa</taxon>
        <taxon>Arthropoda</taxon>
        <taxon>Chelicerata</taxon>
        <taxon>Arachnida</taxon>
        <taxon>Acari</taxon>
        <taxon>Parasitiformes</taxon>
        <taxon>Ixodida</taxon>
        <taxon>Ixodoidea</taxon>
        <taxon>Ixodidae</taxon>
        <taxon>Ixodinae</taxon>
        <taxon>Ixodes</taxon>
    </lineage>
</organism>
<name>A0AC60PWT0_IXOPE</name>
<dbReference type="Proteomes" id="UP000805193">
    <property type="component" value="Unassembled WGS sequence"/>
</dbReference>
<comment type="caution">
    <text evidence="1">The sequence shown here is derived from an EMBL/GenBank/DDBJ whole genome shotgun (WGS) entry which is preliminary data.</text>
</comment>
<gene>
    <name evidence="1" type="ORF">HPB47_027608</name>
</gene>
<proteinExistence type="predicted"/>
<accession>A0AC60PWT0</accession>
<keyword evidence="2" id="KW-1185">Reference proteome</keyword>
<sequence length="77" mass="8647">MVDRGFTLVSKLEAQGVKLNMPAFTKGKPQLTEQDGTSTRRIAAVRIHVERAINREDEDNNNTLPVRRAPDEDEDSP</sequence>
<evidence type="ECO:0000313" key="2">
    <source>
        <dbReference type="Proteomes" id="UP000805193"/>
    </source>
</evidence>
<protein>
    <submittedName>
        <fullName evidence="1">Uncharacterized protein</fullName>
    </submittedName>
</protein>
<evidence type="ECO:0000313" key="1">
    <source>
        <dbReference type="EMBL" id="KAG0425205.1"/>
    </source>
</evidence>